<evidence type="ECO:0000313" key="2">
    <source>
        <dbReference type="Proteomes" id="UP000568380"/>
    </source>
</evidence>
<gene>
    <name evidence="1" type="ORF">HNR40_002814</name>
</gene>
<sequence>MTRKIGRVPQLPPDSGLNIVILTMAASMSGDRQSAEMLAECAETLFAEGDDADALDWFSLIVEGGEPDLAPHAALRIGDVLIDADMGAAQAAWRHAADHGAERVAMTARENFEVLARHDVEPRTSPATAEEVVGLAALARGRMWVAEGDLRAAGHAFEQATESPIPDLAAEGFAYLGSALALAGEPDRAVPALERAIATGHPRYGPMAAVDLSSILSGRGQHDRAIAVLRQAQRGEGWAASMAAVNIGVLLARELGDLDAGLAELRRVAAGSDPMAAAGGLFNLATLLEENGDAAGARRAYQDAVALGQPMFSGKAAVNLGILETREGDLQAAETAWRLAVRVGGPEDQAKAHDMLERLSLLDPADSVARGAHLLAEGEPEAALREFELAMDSGHPLHAPWGAAYVGFLFSIESGRQGAEVGIARLNEAGRAELEPRAWVLFGVLAVRHGDLDAAEAAWRTVPRTARDAFPAAACLLWVLHRDPAQAEGAFGWVLEVAGDLARDVVEAAEQIGHVRARHGDDTGAQQAYETSRRLAALTN</sequence>
<proteinExistence type="predicted"/>
<dbReference type="Proteomes" id="UP000568380">
    <property type="component" value="Unassembled WGS sequence"/>
</dbReference>
<dbReference type="EMBL" id="JACHIN010000003">
    <property type="protein sequence ID" value="MBB5077341.1"/>
    <property type="molecule type" value="Genomic_DNA"/>
</dbReference>
<accession>A0A7W8A0L5</accession>
<dbReference type="RefSeq" id="WP_184961081.1">
    <property type="nucleotide sequence ID" value="NZ_JACHIN010000003.1"/>
</dbReference>
<dbReference type="AlphaFoldDB" id="A0A7W8A0L5"/>
<protein>
    <submittedName>
        <fullName evidence="1">Tetratricopeptide (TPR) repeat protein</fullName>
    </submittedName>
</protein>
<dbReference type="InterPro" id="IPR011990">
    <property type="entry name" value="TPR-like_helical_dom_sf"/>
</dbReference>
<evidence type="ECO:0000313" key="1">
    <source>
        <dbReference type="EMBL" id="MBB5077341.1"/>
    </source>
</evidence>
<dbReference type="Gene3D" id="1.25.40.10">
    <property type="entry name" value="Tetratricopeptide repeat domain"/>
    <property type="match status" value="3"/>
</dbReference>
<dbReference type="SUPFAM" id="SSF81901">
    <property type="entry name" value="HCP-like"/>
    <property type="match status" value="1"/>
</dbReference>
<dbReference type="Pfam" id="PF13432">
    <property type="entry name" value="TPR_16"/>
    <property type="match status" value="2"/>
</dbReference>
<comment type="caution">
    <text evidence="1">The sequence shown here is derived from an EMBL/GenBank/DDBJ whole genome shotgun (WGS) entry which is preliminary data.</text>
</comment>
<organism evidence="1 2">
    <name type="scientific">Nonomuraea endophytica</name>
    <dbReference type="NCBI Taxonomy" id="714136"/>
    <lineage>
        <taxon>Bacteria</taxon>
        <taxon>Bacillati</taxon>
        <taxon>Actinomycetota</taxon>
        <taxon>Actinomycetes</taxon>
        <taxon>Streptosporangiales</taxon>
        <taxon>Streptosporangiaceae</taxon>
        <taxon>Nonomuraea</taxon>
    </lineage>
</organism>
<reference evidence="1 2" key="1">
    <citation type="submission" date="2020-08" db="EMBL/GenBank/DDBJ databases">
        <title>Genomic Encyclopedia of Type Strains, Phase IV (KMG-IV): sequencing the most valuable type-strain genomes for metagenomic binning, comparative biology and taxonomic classification.</title>
        <authorList>
            <person name="Goeker M."/>
        </authorList>
    </citation>
    <scope>NUCLEOTIDE SEQUENCE [LARGE SCALE GENOMIC DNA]</scope>
    <source>
        <strain evidence="1 2">DSM 45385</strain>
    </source>
</reference>
<name>A0A7W8A0L5_9ACTN</name>
<keyword evidence="2" id="KW-1185">Reference proteome</keyword>